<dbReference type="InterPro" id="IPR027417">
    <property type="entry name" value="P-loop_NTPase"/>
</dbReference>
<dbReference type="PANTHER" id="PTHR13779:SF7">
    <property type="entry name" value="ATPASE WRNIP1"/>
    <property type="match status" value="1"/>
</dbReference>
<evidence type="ECO:0000256" key="4">
    <source>
        <dbReference type="ARBA" id="ARBA00022741"/>
    </source>
</evidence>
<feature type="region of interest" description="Disordered" evidence="6">
    <location>
        <begin position="1"/>
        <end position="21"/>
    </location>
</feature>
<dbReference type="Gene3D" id="1.10.8.60">
    <property type="match status" value="1"/>
</dbReference>
<dbReference type="SUPFAM" id="SSF48019">
    <property type="entry name" value="post-AAA+ oligomerization domain-like"/>
    <property type="match status" value="1"/>
</dbReference>
<dbReference type="SMART" id="SM00382">
    <property type="entry name" value="AAA"/>
    <property type="match status" value="1"/>
</dbReference>
<proteinExistence type="inferred from homology"/>
<sequence length="456" mass="51570">MQELFDWQENEERQPISPTAPLATKMRPRSLEELVGQEEILLPGKPLRRLIDADRIQSIILFGPPGTGKTTLAEIIAKKTKSFFERLNAVEAGVADLRKILNKASTRWKEQKRGTLLFIDEIHRFNKSQQDVLLPDLETGTIKLIGATTHNPSFYLTAPLLSRSQLFEFKALSKKSLEILLTRALTDKERGLGNYEAKIDKAAQELLLDICEGDARRLLNYIEVAVLSSFQENKQPLIIGIDVIENLIQKKTPRYDHGEDEHYDTISAFIKSVRGSDPDSAIYWLAKMLAAGEDPRFIARRLVILSTEDIGLADPNGLTVAMGAFDAIEKIGMPEGRIPLAFATIYLCLSPKSNSAYNAINKAMEWVEKKETVEVPQFLKDTHYSWATKMGRGIGYLYSHDFREAISPQRYGMKPGTFYSPTDHGKEKEFSERLKYIESLRKQNNPMNISAEDSMT</sequence>
<feature type="domain" description="AAA+ ATPase" evidence="7">
    <location>
        <begin position="55"/>
        <end position="172"/>
    </location>
</feature>
<evidence type="ECO:0000256" key="6">
    <source>
        <dbReference type="SAM" id="MobiDB-lite"/>
    </source>
</evidence>
<dbReference type="InterPro" id="IPR003959">
    <property type="entry name" value="ATPase_AAA_core"/>
</dbReference>
<keyword evidence="9" id="KW-1185">Reference proteome</keyword>
<evidence type="ECO:0000256" key="3">
    <source>
        <dbReference type="ARBA" id="ARBA00020776"/>
    </source>
</evidence>
<dbReference type="CDD" id="cd00009">
    <property type="entry name" value="AAA"/>
    <property type="match status" value="1"/>
</dbReference>
<dbReference type="InterPro" id="IPR051314">
    <property type="entry name" value="AAA_ATPase_RarA/MGS1/WRNIP1"/>
</dbReference>
<accession>A0ABM9IGF2</accession>
<organism evidence="8 9">
    <name type="scientific">Candidatus Methylacidiphilum fumarolicum</name>
    <dbReference type="NCBI Taxonomy" id="591154"/>
    <lineage>
        <taxon>Bacteria</taxon>
        <taxon>Pseudomonadati</taxon>
        <taxon>Verrucomicrobiota</taxon>
        <taxon>Methylacidiphilae</taxon>
        <taxon>Methylacidiphilales</taxon>
        <taxon>Methylacidiphilaceae</taxon>
        <taxon>Methylacidiphilum (ex Ratnadevi et al. 2023)</taxon>
    </lineage>
</organism>
<dbReference type="Pfam" id="PF12002">
    <property type="entry name" value="MgsA_C"/>
    <property type="match status" value="1"/>
</dbReference>
<dbReference type="Pfam" id="PF16193">
    <property type="entry name" value="AAA_assoc_2"/>
    <property type="match status" value="1"/>
</dbReference>
<evidence type="ECO:0000259" key="7">
    <source>
        <dbReference type="SMART" id="SM00382"/>
    </source>
</evidence>
<dbReference type="InterPro" id="IPR008921">
    <property type="entry name" value="DNA_pol3_clamp-load_cplx_C"/>
</dbReference>
<reference evidence="8" key="1">
    <citation type="submission" date="2023-03" db="EMBL/GenBank/DDBJ databases">
        <authorList>
            <person name="Cremers G."/>
            <person name="Picone N."/>
        </authorList>
    </citation>
    <scope>NUCLEOTIDE SEQUENCE</scope>
    <source>
        <strain evidence="8">Sample_alias</strain>
    </source>
</reference>
<dbReference type="InterPro" id="IPR003593">
    <property type="entry name" value="AAA+_ATPase"/>
</dbReference>
<protein>
    <recommendedName>
        <fullName evidence="3">Replication-associated recombination protein A</fullName>
    </recommendedName>
</protein>
<dbReference type="CDD" id="cd18139">
    <property type="entry name" value="HLD_clamp_RarA"/>
    <property type="match status" value="1"/>
</dbReference>
<evidence type="ECO:0000256" key="5">
    <source>
        <dbReference type="ARBA" id="ARBA00022840"/>
    </source>
</evidence>
<dbReference type="InterPro" id="IPR021886">
    <property type="entry name" value="MgsA_C"/>
</dbReference>
<comment type="similarity">
    <text evidence="2">Belongs to the AAA ATPase family. RarA/MGS1/WRNIP1 subfamily.</text>
</comment>
<dbReference type="SUPFAM" id="SSF52540">
    <property type="entry name" value="P-loop containing nucleoside triphosphate hydrolases"/>
    <property type="match status" value="1"/>
</dbReference>
<dbReference type="RefSeq" id="WP_009061894.1">
    <property type="nucleotide sequence ID" value="NZ_JAHXRZ010000004.1"/>
</dbReference>
<name>A0ABM9IGF2_9BACT</name>
<evidence type="ECO:0000313" key="9">
    <source>
        <dbReference type="Proteomes" id="UP001161497"/>
    </source>
</evidence>
<dbReference type="Gene3D" id="1.20.272.10">
    <property type="match status" value="1"/>
</dbReference>
<evidence type="ECO:0000256" key="2">
    <source>
        <dbReference type="ARBA" id="ARBA00008959"/>
    </source>
</evidence>
<dbReference type="InterPro" id="IPR032423">
    <property type="entry name" value="AAA_assoc_2"/>
</dbReference>
<dbReference type="Proteomes" id="UP001161497">
    <property type="component" value="Chromosome"/>
</dbReference>
<dbReference type="Pfam" id="PF00004">
    <property type="entry name" value="AAA"/>
    <property type="match status" value="1"/>
</dbReference>
<gene>
    <name evidence="8" type="ORF">MFUM_2493</name>
</gene>
<dbReference type="EMBL" id="OX458932">
    <property type="protein sequence ID" value="CAI9086797.1"/>
    <property type="molecule type" value="Genomic_DNA"/>
</dbReference>
<keyword evidence="5" id="KW-0067">ATP-binding</keyword>
<dbReference type="Gene3D" id="3.40.50.300">
    <property type="entry name" value="P-loop containing nucleotide triphosphate hydrolases"/>
    <property type="match status" value="1"/>
</dbReference>
<keyword evidence="4" id="KW-0547">Nucleotide-binding</keyword>
<evidence type="ECO:0000313" key="8">
    <source>
        <dbReference type="EMBL" id="CAI9086797.1"/>
    </source>
</evidence>
<comment type="function">
    <text evidence="1">DNA-dependent ATPase that plays important roles in cellular responses to stalled DNA replication processes.</text>
</comment>
<dbReference type="Gene3D" id="1.10.3710.10">
    <property type="entry name" value="DNA polymerase III clamp loader subunits, C-terminal domain"/>
    <property type="match status" value="1"/>
</dbReference>
<dbReference type="PANTHER" id="PTHR13779">
    <property type="entry name" value="WERNER HELICASE-INTERACTING PROTEIN 1 FAMILY MEMBER"/>
    <property type="match status" value="1"/>
</dbReference>
<evidence type="ECO:0000256" key="1">
    <source>
        <dbReference type="ARBA" id="ARBA00002393"/>
    </source>
</evidence>